<gene>
    <name evidence="3" type="ORF">PMAA_080730</name>
</gene>
<feature type="region of interest" description="Disordered" evidence="1">
    <location>
        <begin position="284"/>
        <end position="309"/>
    </location>
</feature>
<dbReference type="Proteomes" id="UP000001294">
    <property type="component" value="Unassembled WGS sequence"/>
</dbReference>
<dbReference type="AlphaFoldDB" id="B6QF23"/>
<dbReference type="OrthoDB" id="10258156at2759"/>
<name>B6QF23_TALMQ</name>
<protein>
    <recommendedName>
        <fullName evidence="2">Methyltransferase domain-containing protein</fullName>
    </recommendedName>
</protein>
<proteinExistence type="predicted"/>
<dbReference type="InterPro" id="IPR025714">
    <property type="entry name" value="Methyltranfer_dom"/>
</dbReference>
<dbReference type="PANTHER" id="PTHR12496">
    <property type="entry name" value="CGI-41 METHYLTRANSFERASE"/>
    <property type="match status" value="1"/>
</dbReference>
<organism evidence="3 4">
    <name type="scientific">Talaromyces marneffei (strain ATCC 18224 / CBS 334.59 / QM 7333)</name>
    <name type="common">Penicillium marneffei</name>
    <dbReference type="NCBI Taxonomy" id="441960"/>
    <lineage>
        <taxon>Eukaryota</taxon>
        <taxon>Fungi</taxon>
        <taxon>Dikarya</taxon>
        <taxon>Ascomycota</taxon>
        <taxon>Pezizomycotina</taxon>
        <taxon>Eurotiomycetes</taxon>
        <taxon>Eurotiomycetidae</taxon>
        <taxon>Eurotiales</taxon>
        <taxon>Trichocomaceae</taxon>
        <taxon>Talaromyces</taxon>
        <taxon>Talaromyces sect. Talaromyces</taxon>
    </lineage>
</organism>
<reference evidence="4" key="1">
    <citation type="journal article" date="2015" name="Genome Announc.">
        <title>Genome sequence of the AIDS-associated pathogen Penicillium marneffei (ATCC18224) and its near taxonomic relative Talaromyces stipitatus (ATCC10500).</title>
        <authorList>
            <person name="Nierman W.C."/>
            <person name="Fedorova-Abrams N.D."/>
            <person name="Andrianopoulos A."/>
        </authorList>
    </citation>
    <scope>NUCLEOTIDE SEQUENCE [LARGE SCALE GENOMIC DNA]</scope>
    <source>
        <strain evidence="4">ATCC 18224 / CBS 334.59 / QM 7333</strain>
    </source>
</reference>
<dbReference type="VEuPathDB" id="FungiDB:PMAA_080730"/>
<feature type="domain" description="Methyltransferase" evidence="2">
    <location>
        <begin position="150"/>
        <end position="386"/>
    </location>
</feature>
<dbReference type="EMBL" id="DS995901">
    <property type="protein sequence ID" value="EEA24058.1"/>
    <property type="molecule type" value="Genomic_DNA"/>
</dbReference>
<dbReference type="PhylomeDB" id="B6QF23"/>
<evidence type="ECO:0000313" key="3">
    <source>
        <dbReference type="EMBL" id="EEA24058.1"/>
    </source>
</evidence>
<dbReference type="HOGENOM" id="CLU_016581_1_0_1"/>
<sequence>MGPSLPLPLHEEWKDVDSYIEALLSFATSTPLFLNLCGGVHILDFLTSEPDMYSTLFPEDWRNFFHEHDLYDILDLVLTDDLTPFRLPTGAGWKTQEEGDKWKNGPLPPHSLLNYIHDIRRLSLRRDFTSKVPKNTSAIPQRLAIGMKDKKLHEVEHFSKYVDSFTASVSEIRNEPITHIADFGSGQNYLGRTLAHSYNRHIIAIERKHAYIKGAQGFDISAKMAKKKEIRMYDKKAELRKGNTGNGAVATEAICATCPPGEAQQEEDGSAALSVFKDLDISAEDLPTPAPNSSHKAEEEEEEEGLEPRGTMDYIEHNIKDGYLEPIIRHVVNPDTESSTKNDARVLVVSLHSCGNLLHHGIRSLILNPSVVAIAMIGCCYNLLTERLGPPTYKLPVLRHMHQRLSVGATAKDPHGFPMSNLFEHYSYSGGEGIKFNITARMMACQAPYNWSREETRAFFTRHYYRALLQKIFVDHGVAPKPELATIDVLTRDHPPEEKENSWETNPPLIIGTLRKTAYKTFITYAQTAMNKLAKEPAHRTKLAPLLDNEEATIAELENYVTRYEHAQKNLSIVWIMMSFSASLVEAMIVIDRWQYLREHMASGVVKECWVEPVFDYAESPRNLAVIGIKN</sequence>
<accession>B6QF23</accession>
<dbReference type="Pfam" id="PF13679">
    <property type="entry name" value="Methyltransf_32"/>
    <property type="match status" value="1"/>
</dbReference>
<evidence type="ECO:0000256" key="1">
    <source>
        <dbReference type="SAM" id="MobiDB-lite"/>
    </source>
</evidence>
<evidence type="ECO:0000313" key="4">
    <source>
        <dbReference type="Proteomes" id="UP000001294"/>
    </source>
</evidence>
<dbReference type="PANTHER" id="PTHR12496:SF0">
    <property type="entry name" value="METHYLTRANSFERASE DOMAIN-CONTAINING PROTEIN"/>
    <property type="match status" value="1"/>
</dbReference>
<dbReference type="STRING" id="441960.B6QF23"/>
<dbReference type="InterPro" id="IPR052220">
    <property type="entry name" value="METTL25"/>
</dbReference>
<evidence type="ECO:0000259" key="2">
    <source>
        <dbReference type="Pfam" id="PF13679"/>
    </source>
</evidence>
<keyword evidence="4" id="KW-1185">Reference proteome</keyword>